<dbReference type="InterPro" id="IPR001180">
    <property type="entry name" value="CNH_dom"/>
</dbReference>
<dbReference type="SMART" id="SM00036">
    <property type="entry name" value="CNH"/>
    <property type="match status" value="1"/>
</dbReference>
<evidence type="ECO:0000256" key="6">
    <source>
        <dbReference type="SAM" id="MobiDB-lite"/>
    </source>
</evidence>
<dbReference type="GO" id="GO:0005829">
    <property type="term" value="C:cytosol"/>
    <property type="evidence" value="ECO:0007669"/>
    <property type="project" value="TreeGrafter"/>
</dbReference>
<keyword evidence="4" id="KW-0808">Transferase</keyword>
<evidence type="ECO:0000256" key="1">
    <source>
        <dbReference type="ARBA" id="ARBA00008874"/>
    </source>
</evidence>
<comment type="similarity">
    <text evidence="1">Belongs to the protein kinase superfamily. STE Ser/Thr protein kinase family. STE20 subfamily.</text>
</comment>
<evidence type="ECO:0000313" key="8">
    <source>
        <dbReference type="Ensembl" id="ENSCCEP00000023156.1"/>
    </source>
</evidence>
<feature type="compositionally biased region" description="Polar residues" evidence="6">
    <location>
        <begin position="1"/>
        <end position="11"/>
    </location>
</feature>
<dbReference type="Pfam" id="PF00780">
    <property type="entry name" value="CNH"/>
    <property type="match status" value="1"/>
</dbReference>
<evidence type="ECO:0000256" key="5">
    <source>
        <dbReference type="ARBA" id="ARBA00022777"/>
    </source>
</evidence>
<evidence type="ECO:0000259" key="7">
    <source>
        <dbReference type="PROSITE" id="PS50219"/>
    </source>
</evidence>
<proteinExistence type="inferred from homology"/>
<keyword evidence="5" id="KW-0418">Kinase</keyword>
<dbReference type="Proteomes" id="UP000694410">
    <property type="component" value="Unplaced"/>
</dbReference>
<reference evidence="8" key="2">
    <citation type="submission" date="2025-09" db="UniProtKB">
        <authorList>
            <consortium name="Ensembl"/>
        </authorList>
    </citation>
    <scope>IDENTIFICATION</scope>
</reference>
<dbReference type="AlphaFoldDB" id="A0A8C0VG77"/>
<dbReference type="InterPro" id="IPR051700">
    <property type="entry name" value="STE20_Ser-Thr_kinase"/>
</dbReference>
<dbReference type="PROSITE" id="PS50219">
    <property type="entry name" value="CNH"/>
    <property type="match status" value="1"/>
</dbReference>
<dbReference type="GO" id="GO:0004674">
    <property type="term" value="F:protein serine/threonine kinase activity"/>
    <property type="evidence" value="ECO:0007669"/>
    <property type="project" value="UniProtKB-KW"/>
</dbReference>
<reference evidence="8" key="1">
    <citation type="submission" date="2025-08" db="UniProtKB">
        <authorList>
            <consortium name="Ensembl"/>
        </authorList>
    </citation>
    <scope>IDENTIFICATION</scope>
</reference>
<name>A0A8C0VG77_CYACU</name>
<accession>A0A8C0VG77</accession>
<protein>
    <recommendedName>
        <fullName evidence="2">non-specific serine/threonine protein kinase</fullName>
        <ecNumber evidence="2">2.7.11.1</ecNumber>
    </recommendedName>
</protein>
<dbReference type="EC" id="2.7.11.1" evidence="2"/>
<evidence type="ECO:0000256" key="4">
    <source>
        <dbReference type="ARBA" id="ARBA00022679"/>
    </source>
</evidence>
<feature type="domain" description="CNH" evidence="7">
    <location>
        <begin position="92"/>
        <end position="373"/>
    </location>
</feature>
<evidence type="ECO:0000256" key="2">
    <source>
        <dbReference type="ARBA" id="ARBA00012513"/>
    </source>
</evidence>
<keyword evidence="9" id="KW-1185">Reference proteome</keyword>
<evidence type="ECO:0000256" key="3">
    <source>
        <dbReference type="ARBA" id="ARBA00022527"/>
    </source>
</evidence>
<dbReference type="PANTHER" id="PTHR47096:SF1">
    <property type="entry name" value="MISSHAPEN LIKE KINASE 1"/>
    <property type="match status" value="1"/>
</dbReference>
<dbReference type="PANTHER" id="PTHR47096">
    <property type="entry name" value="MISSHAPEN LIKE KINASE 1"/>
    <property type="match status" value="1"/>
</dbReference>
<organism evidence="8 9">
    <name type="scientific">Cyanistes caeruleus</name>
    <name type="common">Eurasian blue tit</name>
    <name type="synonym">Parus caeruleus</name>
    <dbReference type="NCBI Taxonomy" id="156563"/>
    <lineage>
        <taxon>Eukaryota</taxon>
        <taxon>Metazoa</taxon>
        <taxon>Chordata</taxon>
        <taxon>Craniata</taxon>
        <taxon>Vertebrata</taxon>
        <taxon>Euteleostomi</taxon>
        <taxon>Archelosauria</taxon>
        <taxon>Archosauria</taxon>
        <taxon>Dinosauria</taxon>
        <taxon>Saurischia</taxon>
        <taxon>Theropoda</taxon>
        <taxon>Coelurosauria</taxon>
        <taxon>Aves</taxon>
        <taxon>Neognathae</taxon>
        <taxon>Neoaves</taxon>
        <taxon>Telluraves</taxon>
        <taxon>Australaves</taxon>
        <taxon>Passeriformes</taxon>
        <taxon>Paridae</taxon>
        <taxon>Cyanistes</taxon>
    </lineage>
</organism>
<evidence type="ECO:0000313" key="9">
    <source>
        <dbReference type="Proteomes" id="UP000694410"/>
    </source>
</evidence>
<sequence>GSSCFSLQSPCAESPPAKSSTSSTTSFTSFIDPRLLPITPPTSPVGPSCSSREYALPLRENARKGSVVNVNPTNIRPQSDSPEIRKYKKKFNSEVLCAALWGVNLLVGTENGLWLLDRSGQGRVYTLITRRRFQQMDVLEGLNVLITISGKKNKLRVYYLSWLRNKILRNDPEVEKRQGWVNCSSCITVKYERIKFLVIALKNSVEVYAWAPKPYHKFMAFKSFTSLHHKPLSVDLTVENGQRLKVIYGSVVGFHAIDVDSGSVYDLYLPTHIQGTIRPHAIIILPNTSGMELLLTYEDEGIYIDIYGHFTKETVLQWGEMPASVAYLQSNQVMGWGEKAIELRSVETGNLEGVFMHKKAQKLKFLCERNDKVFFASVQSGGSSQIYFMTLGQNVLFNW</sequence>
<keyword evidence="3" id="KW-0723">Serine/threonine-protein kinase</keyword>
<dbReference type="Ensembl" id="ENSCCET00000035055.1">
    <property type="protein sequence ID" value="ENSCCEP00000023156.1"/>
    <property type="gene ID" value="ENSCCEG00000020789.1"/>
</dbReference>
<feature type="region of interest" description="Disordered" evidence="6">
    <location>
        <begin position="1"/>
        <end position="27"/>
    </location>
</feature>